<reference evidence="6" key="2">
    <citation type="journal article" date="2021" name="Microbiome">
        <title>Successional dynamics and alternative stable states in a saline activated sludge microbial community over 9 years.</title>
        <authorList>
            <person name="Wang Y."/>
            <person name="Ye J."/>
            <person name="Ju F."/>
            <person name="Liu L."/>
            <person name="Boyd J.A."/>
            <person name="Deng Y."/>
            <person name="Parks D.H."/>
            <person name="Jiang X."/>
            <person name="Yin X."/>
            <person name="Woodcroft B.J."/>
            <person name="Tyson G.W."/>
            <person name="Hugenholtz P."/>
            <person name="Polz M.F."/>
            <person name="Zhang T."/>
        </authorList>
    </citation>
    <scope>NUCLEOTIDE SEQUENCE</scope>
    <source>
        <strain evidence="6">HKST-UBA02</strain>
    </source>
</reference>
<dbReference type="GO" id="GO:0005840">
    <property type="term" value="C:ribosome"/>
    <property type="evidence" value="ECO:0007669"/>
    <property type="project" value="UniProtKB-KW"/>
</dbReference>
<dbReference type="Proteomes" id="UP000699691">
    <property type="component" value="Unassembled WGS sequence"/>
</dbReference>
<dbReference type="NCBIfam" id="TIGR00030">
    <property type="entry name" value="S21p"/>
    <property type="match status" value="1"/>
</dbReference>
<feature type="region of interest" description="Disordered" evidence="5">
    <location>
        <begin position="1"/>
        <end position="58"/>
    </location>
</feature>
<dbReference type="InterPro" id="IPR038380">
    <property type="entry name" value="Ribosomal_bS21_sf"/>
</dbReference>
<dbReference type="EMBL" id="JAGQKY010000176">
    <property type="protein sequence ID" value="MCA9397878.1"/>
    <property type="molecule type" value="Genomic_DNA"/>
</dbReference>
<evidence type="ECO:0000256" key="5">
    <source>
        <dbReference type="SAM" id="MobiDB-lite"/>
    </source>
</evidence>
<evidence type="ECO:0000256" key="4">
    <source>
        <dbReference type="ARBA" id="ARBA00035135"/>
    </source>
</evidence>
<feature type="region of interest" description="Disordered" evidence="5">
    <location>
        <begin position="102"/>
        <end position="125"/>
    </location>
</feature>
<dbReference type="GO" id="GO:1990904">
    <property type="term" value="C:ribonucleoprotein complex"/>
    <property type="evidence" value="ECO:0007669"/>
    <property type="project" value="UniProtKB-KW"/>
</dbReference>
<keyword evidence="3" id="KW-0687">Ribonucleoprotein</keyword>
<keyword evidence="2 6" id="KW-0689">Ribosomal protein</keyword>
<evidence type="ECO:0000256" key="3">
    <source>
        <dbReference type="ARBA" id="ARBA00023274"/>
    </source>
</evidence>
<proteinExistence type="inferred from homology"/>
<organism evidence="6 7">
    <name type="scientific">candidate division WWE3 bacterium</name>
    <dbReference type="NCBI Taxonomy" id="2053526"/>
    <lineage>
        <taxon>Bacteria</taxon>
        <taxon>Katanobacteria</taxon>
    </lineage>
</organism>
<evidence type="ECO:0000256" key="1">
    <source>
        <dbReference type="ARBA" id="ARBA00006640"/>
    </source>
</evidence>
<name>A0A955LWM4_UNCKA</name>
<evidence type="ECO:0000313" key="7">
    <source>
        <dbReference type="Proteomes" id="UP000699691"/>
    </source>
</evidence>
<reference evidence="6" key="1">
    <citation type="submission" date="2020-04" db="EMBL/GenBank/DDBJ databases">
        <authorList>
            <person name="Zhang T."/>
        </authorList>
    </citation>
    <scope>NUCLEOTIDE SEQUENCE</scope>
    <source>
        <strain evidence="6">HKST-UBA02</strain>
    </source>
</reference>
<comment type="caution">
    <text evidence="6">The sequence shown here is derived from an EMBL/GenBank/DDBJ whole genome shotgun (WGS) entry which is preliminary data.</text>
</comment>
<evidence type="ECO:0000313" key="6">
    <source>
        <dbReference type="EMBL" id="MCA9397878.1"/>
    </source>
</evidence>
<dbReference type="Pfam" id="PF01165">
    <property type="entry name" value="Ribosomal_S21"/>
    <property type="match status" value="1"/>
</dbReference>
<sequence>MAAKKKNDKKIVENDDAEEVQSSDTSQSSSVEAAYWEGKVQSTTSKKGERAGKPRQVEEYTSNIMVEAKPNESSEQLLRRFNREVRDLNLIDEIRDRLEYEKPSQRRKREKREKIANARRYQRFE</sequence>
<feature type="compositionally biased region" description="Basic and acidic residues" evidence="5">
    <location>
        <begin position="46"/>
        <end position="58"/>
    </location>
</feature>
<dbReference type="Gene3D" id="1.20.5.1150">
    <property type="entry name" value="Ribosomal protein S8"/>
    <property type="match status" value="1"/>
</dbReference>
<feature type="compositionally biased region" description="Basic and acidic residues" evidence="5">
    <location>
        <begin position="112"/>
        <end position="125"/>
    </location>
</feature>
<accession>A0A955LWM4</accession>
<comment type="similarity">
    <text evidence="1">Belongs to the bacterial ribosomal protein bS21 family.</text>
</comment>
<gene>
    <name evidence="6" type="primary">rpsU</name>
    <name evidence="6" type="ORF">KC573_03535</name>
</gene>
<evidence type="ECO:0000256" key="2">
    <source>
        <dbReference type="ARBA" id="ARBA00022980"/>
    </source>
</evidence>
<dbReference type="GO" id="GO:0003735">
    <property type="term" value="F:structural constituent of ribosome"/>
    <property type="evidence" value="ECO:0007669"/>
    <property type="project" value="InterPro"/>
</dbReference>
<dbReference type="AlphaFoldDB" id="A0A955LWM4"/>
<protein>
    <recommendedName>
        <fullName evidence="4">Small ribosomal subunit protein bS21</fullName>
    </recommendedName>
</protein>
<dbReference type="InterPro" id="IPR001911">
    <property type="entry name" value="Ribosomal_bS21"/>
</dbReference>
<dbReference type="GO" id="GO:0006412">
    <property type="term" value="P:translation"/>
    <property type="evidence" value="ECO:0007669"/>
    <property type="project" value="InterPro"/>
</dbReference>